<gene>
    <name evidence="2" type="ORF">KFE25_008715</name>
</gene>
<feature type="domain" description="AB hydrolase-1" evidence="1">
    <location>
        <begin position="78"/>
        <end position="289"/>
    </location>
</feature>
<evidence type="ECO:0000259" key="1">
    <source>
        <dbReference type="Pfam" id="PF12697"/>
    </source>
</evidence>
<accession>A0A8J5XTK9</accession>
<dbReference type="OMA" id="VNPATCY"/>
<keyword evidence="3" id="KW-1185">Reference proteome</keyword>
<evidence type="ECO:0000313" key="2">
    <source>
        <dbReference type="EMBL" id="KAG8470294.1"/>
    </source>
</evidence>
<sequence length="352" mass="38226">MPLLELVLLAVGHTRIASARARFASPLFEDGYLARPARPELPLLLYLPGFDGTLVSPWLQLPALSTDYDIVGLAIPMEDRSTFASLVDKVSDRLLTEPAERRVVLMGESFGGILTLAVALALERAGRPLSAIALVNPATCYLESELAARAPAIASLPPLAYACGVLSLLPIFGDRHMLAQILQLVRGAKLPQVIDTPEREAYMGRVALSLPSRLRWMPRDTLRWRLREWLTCGARYIRAREPELRSLRQPTCIVVGSADATLPSVAEGERLARLLPDVAVAVVPGAGHANTLGIRVNLAALFRRRFGGPAQPGAVAPLARLAVVPDGAEDDADLGLEDRAHPPVSPRDYWRF</sequence>
<dbReference type="PANTHER" id="PTHR22753:SF14">
    <property type="entry name" value="MONOACYLGLYCEROL_DIACYLGLYCEROL O-ACYLTRANSFERASE"/>
    <property type="match status" value="1"/>
</dbReference>
<evidence type="ECO:0000313" key="3">
    <source>
        <dbReference type="Proteomes" id="UP000751190"/>
    </source>
</evidence>
<dbReference type="InterPro" id="IPR029058">
    <property type="entry name" value="AB_hydrolase_fold"/>
</dbReference>
<reference evidence="2" key="1">
    <citation type="submission" date="2021-05" db="EMBL/GenBank/DDBJ databases">
        <title>The genome of the haptophyte Pavlova lutheri (Diacronema luteri, Pavlovales) - a model for lipid biosynthesis in eukaryotic algae.</title>
        <authorList>
            <person name="Hulatt C.J."/>
            <person name="Posewitz M.C."/>
        </authorList>
    </citation>
    <scope>NUCLEOTIDE SEQUENCE</scope>
    <source>
        <strain evidence="2">NIVA-4/92</strain>
    </source>
</reference>
<dbReference type="PANTHER" id="PTHR22753">
    <property type="entry name" value="TRANSMEMBRANE PROTEIN 68"/>
    <property type="match status" value="1"/>
</dbReference>
<protein>
    <recommendedName>
        <fullName evidence="1">AB hydrolase-1 domain-containing protein</fullName>
    </recommendedName>
</protein>
<dbReference type="SUPFAM" id="SSF53474">
    <property type="entry name" value="alpha/beta-Hydrolases"/>
    <property type="match status" value="1"/>
</dbReference>
<dbReference type="AlphaFoldDB" id="A0A8J5XTK9"/>
<proteinExistence type="predicted"/>
<dbReference type="Gene3D" id="3.40.50.1820">
    <property type="entry name" value="alpha/beta hydrolase"/>
    <property type="match status" value="1"/>
</dbReference>
<name>A0A8J5XTK9_DIALT</name>
<comment type="caution">
    <text evidence="2">The sequence shown here is derived from an EMBL/GenBank/DDBJ whole genome shotgun (WGS) entry which is preliminary data.</text>
</comment>
<dbReference type="Proteomes" id="UP000751190">
    <property type="component" value="Unassembled WGS sequence"/>
</dbReference>
<dbReference type="OrthoDB" id="44277at2759"/>
<dbReference type="GO" id="GO:0016020">
    <property type="term" value="C:membrane"/>
    <property type="evidence" value="ECO:0007669"/>
    <property type="project" value="TreeGrafter"/>
</dbReference>
<organism evidence="2 3">
    <name type="scientific">Diacronema lutheri</name>
    <name type="common">Unicellular marine alga</name>
    <name type="synonym">Monochrysis lutheri</name>
    <dbReference type="NCBI Taxonomy" id="2081491"/>
    <lineage>
        <taxon>Eukaryota</taxon>
        <taxon>Haptista</taxon>
        <taxon>Haptophyta</taxon>
        <taxon>Pavlovophyceae</taxon>
        <taxon>Pavlovales</taxon>
        <taxon>Pavlovaceae</taxon>
        <taxon>Diacronema</taxon>
    </lineage>
</organism>
<dbReference type="Pfam" id="PF12697">
    <property type="entry name" value="Abhydrolase_6"/>
    <property type="match status" value="1"/>
</dbReference>
<dbReference type="InterPro" id="IPR000073">
    <property type="entry name" value="AB_hydrolase_1"/>
</dbReference>
<dbReference type="EMBL" id="JAGTXO010000001">
    <property type="protein sequence ID" value="KAG8470294.1"/>
    <property type="molecule type" value="Genomic_DNA"/>
</dbReference>